<keyword evidence="4" id="KW-1185">Reference proteome</keyword>
<dbReference type="Proteomes" id="UP001500363">
    <property type="component" value="Unassembled WGS sequence"/>
</dbReference>
<comment type="similarity">
    <text evidence="1">Belongs to the UPF0312 family.</text>
</comment>
<dbReference type="EMBL" id="BAAANC010000001">
    <property type="protein sequence ID" value="GAA1516315.1"/>
    <property type="molecule type" value="Genomic_DNA"/>
</dbReference>
<evidence type="ECO:0000259" key="2">
    <source>
        <dbReference type="SMART" id="SM00867"/>
    </source>
</evidence>
<proteinExistence type="inferred from homology"/>
<dbReference type="PANTHER" id="PTHR34406">
    <property type="entry name" value="PROTEIN YCEI"/>
    <property type="match status" value="1"/>
</dbReference>
<reference evidence="3 4" key="1">
    <citation type="journal article" date="2019" name="Int. J. Syst. Evol. Microbiol.">
        <title>The Global Catalogue of Microorganisms (GCM) 10K type strain sequencing project: providing services to taxonomists for standard genome sequencing and annotation.</title>
        <authorList>
            <consortium name="The Broad Institute Genomics Platform"/>
            <consortium name="The Broad Institute Genome Sequencing Center for Infectious Disease"/>
            <person name="Wu L."/>
            <person name="Ma J."/>
        </authorList>
    </citation>
    <scope>NUCLEOTIDE SEQUENCE [LARGE SCALE GENOMIC DNA]</scope>
    <source>
        <strain evidence="3 4">JCM 14303</strain>
    </source>
</reference>
<dbReference type="InterPro" id="IPR007372">
    <property type="entry name" value="Lipid/polyisoprenoid-bd_YceI"/>
</dbReference>
<dbReference type="PANTHER" id="PTHR34406:SF1">
    <property type="entry name" value="PROTEIN YCEI"/>
    <property type="match status" value="1"/>
</dbReference>
<gene>
    <name evidence="3" type="ORF">GCM10009741_13920</name>
</gene>
<dbReference type="RefSeq" id="WP_344171109.1">
    <property type="nucleotide sequence ID" value="NZ_BAAANC010000001.1"/>
</dbReference>
<sequence length="174" mass="19514">MNDYVLDARLGFSVRQGFGRVRGSFDTVEGSLTVEADDPSTASVELTFRADSIQTRNKRRDDHLRRSFLAAAEHPLGTFVSTEVTRVDDSVFRVTGVLTIRGVAKPMSFDLKQSEELRFEGELTLDRRDWRVVWNALAEGWGLFVAYDVRVRLDVTVTRRVSGPVAAGFEAEAQ</sequence>
<dbReference type="Pfam" id="PF04264">
    <property type="entry name" value="YceI"/>
    <property type="match status" value="1"/>
</dbReference>
<evidence type="ECO:0000313" key="3">
    <source>
        <dbReference type="EMBL" id="GAA1516315.1"/>
    </source>
</evidence>
<evidence type="ECO:0000256" key="1">
    <source>
        <dbReference type="ARBA" id="ARBA00008812"/>
    </source>
</evidence>
<name>A0ABN2AD02_9ACTN</name>
<feature type="domain" description="Lipid/polyisoprenoid-binding YceI-like" evidence="2">
    <location>
        <begin position="3"/>
        <end position="158"/>
    </location>
</feature>
<dbReference type="InterPro" id="IPR036761">
    <property type="entry name" value="TTHA0802/YceI-like_sf"/>
</dbReference>
<dbReference type="SMART" id="SM00867">
    <property type="entry name" value="YceI"/>
    <property type="match status" value="1"/>
</dbReference>
<comment type="caution">
    <text evidence="3">The sequence shown here is derived from an EMBL/GenBank/DDBJ whole genome shotgun (WGS) entry which is preliminary data.</text>
</comment>
<evidence type="ECO:0000313" key="4">
    <source>
        <dbReference type="Proteomes" id="UP001500363"/>
    </source>
</evidence>
<accession>A0ABN2AD02</accession>
<dbReference type="Gene3D" id="2.40.128.110">
    <property type="entry name" value="Lipid/polyisoprenoid-binding, YceI-like"/>
    <property type="match status" value="1"/>
</dbReference>
<dbReference type="SUPFAM" id="SSF101874">
    <property type="entry name" value="YceI-like"/>
    <property type="match status" value="1"/>
</dbReference>
<organism evidence="3 4">
    <name type="scientific">Kribbella lupini</name>
    <dbReference type="NCBI Taxonomy" id="291602"/>
    <lineage>
        <taxon>Bacteria</taxon>
        <taxon>Bacillati</taxon>
        <taxon>Actinomycetota</taxon>
        <taxon>Actinomycetes</taxon>
        <taxon>Propionibacteriales</taxon>
        <taxon>Kribbellaceae</taxon>
        <taxon>Kribbella</taxon>
    </lineage>
</organism>
<protein>
    <submittedName>
        <fullName evidence="3">YceI family protein</fullName>
    </submittedName>
</protein>